<feature type="domain" description="Penicillin-binding protein dimerisation" evidence="18">
    <location>
        <begin position="61"/>
        <end position="208"/>
    </location>
</feature>
<keyword evidence="12 16" id="KW-0472">Membrane</keyword>
<keyword evidence="10 16" id="KW-0573">Peptidoglycan synthesis</keyword>
<dbReference type="EC" id="3.4.16.4" evidence="16"/>
<protein>
    <recommendedName>
        <fullName evidence="16">Peptidoglycan D,D-transpeptidase FtsI</fullName>
        <ecNumber evidence="16">3.4.16.4</ecNumber>
    </recommendedName>
    <alternativeName>
        <fullName evidence="16">Penicillin-binding protein 3</fullName>
        <shortName evidence="16">PBP-3</shortName>
    </alternativeName>
</protein>
<dbReference type="STRING" id="1177154.Y5S_01369"/>
<dbReference type="OrthoDB" id="9789078at2"/>
<dbReference type="HAMAP" id="MF_02080">
    <property type="entry name" value="FtsI_transpept"/>
    <property type="match status" value="1"/>
</dbReference>
<dbReference type="SUPFAM" id="SSF56601">
    <property type="entry name" value="beta-lactamase/transpeptidase-like"/>
    <property type="match status" value="1"/>
</dbReference>
<dbReference type="PATRIC" id="fig|1177154.3.peg.1394"/>
<comment type="pathway">
    <text evidence="16">Cell wall biogenesis; peptidoglycan biosynthesis.</text>
</comment>
<dbReference type="InterPro" id="IPR012338">
    <property type="entry name" value="Beta-lactam/transpept-like"/>
</dbReference>
<gene>
    <name evidence="16" type="primary">ftsI</name>
    <name evidence="19" type="ORF">Y5S_01369</name>
</gene>
<keyword evidence="14 16" id="KW-0131">Cell cycle</keyword>
<dbReference type="GO" id="GO:0071555">
    <property type="term" value="P:cell wall organization"/>
    <property type="evidence" value="ECO:0007669"/>
    <property type="project" value="UniProtKB-KW"/>
</dbReference>
<dbReference type="InterPro" id="IPR050515">
    <property type="entry name" value="Beta-lactam/transpept"/>
</dbReference>
<feature type="domain" description="Penicillin-binding protein transpeptidase" evidence="17">
    <location>
        <begin position="249"/>
        <end position="545"/>
    </location>
</feature>
<keyword evidence="6 16" id="KW-0645">Protease</keyword>
<comment type="similarity">
    <text evidence="16">Belongs to the transpeptidase family. FtsI subfamily.</text>
</comment>
<evidence type="ECO:0000256" key="3">
    <source>
        <dbReference type="ARBA" id="ARBA00022519"/>
    </source>
</evidence>
<dbReference type="GO" id="GO:0009002">
    <property type="term" value="F:serine-type D-Ala-D-Ala carboxypeptidase activity"/>
    <property type="evidence" value="ECO:0007669"/>
    <property type="project" value="UniProtKB-UniRule"/>
</dbReference>
<dbReference type="GO" id="GO:0006508">
    <property type="term" value="P:proteolysis"/>
    <property type="evidence" value="ECO:0007669"/>
    <property type="project" value="UniProtKB-KW"/>
</dbReference>
<comment type="caution">
    <text evidence="19">The sequence shown here is derived from an EMBL/GenBank/DDBJ whole genome shotgun (WGS) entry which is preliminary data.</text>
</comment>
<dbReference type="GO" id="GO:0008658">
    <property type="term" value="F:penicillin binding"/>
    <property type="evidence" value="ECO:0007669"/>
    <property type="project" value="InterPro"/>
</dbReference>
<evidence type="ECO:0000256" key="11">
    <source>
        <dbReference type="ARBA" id="ARBA00022989"/>
    </source>
</evidence>
<evidence type="ECO:0000256" key="12">
    <source>
        <dbReference type="ARBA" id="ARBA00023136"/>
    </source>
</evidence>
<dbReference type="InterPro" id="IPR005311">
    <property type="entry name" value="PBP_dimer"/>
</dbReference>
<dbReference type="PROSITE" id="PS51257">
    <property type="entry name" value="PROKAR_LIPOPROTEIN"/>
    <property type="match status" value="1"/>
</dbReference>
<evidence type="ECO:0000313" key="20">
    <source>
        <dbReference type="Proteomes" id="UP000029444"/>
    </source>
</evidence>
<dbReference type="SUPFAM" id="SSF56519">
    <property type="entry name" value="Penicillin binding protein dimerisation domain"/>
    <property type="match status" value="1"/>
</dbReference>
<evidence type="ECO:0000256" key="4">
    <source>
        <dbReference type="ARBA" id="ARBA00022618"/>
    </source>
</evidence>
<name>A0A095SLD7_9GAMM</name>
<sequence length="573" mass="62446">MKNRVRKTRQPNLRTRWRFVLGFWAVCACLLVVRAVDLQVVQHDFLAHQGDIRNLRVEPLAAHRGVIRDRAGRPLAVSTPVVTLWANPREALAHQDAWQRLGNNAVISQKEFAKKVRRHESREFVYLERGLAPEAAKKVLDLNVPGIHSLTEYRRYYPAGEVSSHVVGFTNIDDEGQEGTELAMDAALEGHSGRKKVVRDLLGRVIQDIEVLEPAEPGEDVTLSIDLRLQYLAYRELLAAVQQHKAKGGSAVVVDVRTGEVLAMVNQPAYNPNNRGNMDTASLRNRAVTDLFEPGSTMKPFTVAAALEMGMVTPSTTINTHPGTLRVGTKTIRDHRDYGIIDITTVLTKSSNVGTSKLALAMEQQALPDYLERFGFGQATGIAFPGESDGLLPLRSKWRDVERAALSYGYGLSVSAVQLAQAYAVIANDGIKVPLTLKKVNGTPQGEQVIGKETARQLVQMLETVVSLQGTARRAQVPGYQVAGKTGTVHKVVAGGYADDNYIGLFAGLAPATDPRIVTVVVIDDPRGKAYYGGLVAAPAFSNIMSGVLRTLHVPPDRPEGLLAGTPEAEDRS</sequence>
<accession>A0A095SLD7</accession>
<evidence type="ECO:0000256" key="16">
    <source>
        <dbReference type="HAMAP-Rule" id="MF_02080"/>
    </source>
</evidence>
<dbReference type="UniPathway" id="UPA00219"/>
<dbReference type="Gene3D" id="3.40.710.10">
    <property type="entry name" value="DD-peptidase/beta-lactamase superfamily"/>
    <property type="match status" value="1"/>
</dbReference>
<dbReference type="GO" id="GO:0008360">
    <property type="term" value="P:regulation of cell shape"/>
    <property type="evidence" value="ECO:0007669"/>
    <property type="project" value="UniProtKB-KW"/>
</dbReference>
<evidence type="ECO:0000259" key="17">
    <source>
        <dbReference type="Pfam" id="PF00905"/>
    </source>
</evidence>
<dbReference type="Proteomes" id="UP000029444">
    <property type="component" value="Unassembled WGS sequence"/>
</dbReference>
<proteinExistence type="inferred from homology"/>
<dbReference type="PANTHER" id="PTHR30627:SF1">
    <property type="entry name" value="PEPTIDOGLYCAN D,D-TRANSPEPTIDASE FTSI"/>
    <property type="match status" value="1"/>
</dbReference>
<dbReference type="AlphaFoldDB" id="A0A095SLD7"/>
<feature type="active site" description="Acyl-ester intermediate" evidence="16">
    <location>
        <position position="296"/>
    </location>
</feature>
<dbReference type="PANTHER" id="PTHR30627">
    <property type="entry name" value="PEPTIDOGLYCAN D,D-TRANSPEPTIDASE"/>
    <property type="match status" value="1"/>
</dbReference>
<dbReference type="InterPro" id="IPR001460">
    <property type="entry name" value="PCN-bd_Tpept"/>
</dbReference>
<keyword evidence="13 16" id="KW-0717">Septation</keyword>
<keyword evidence="15 16" id="KW-0961">Cell wall biogenesis/degradation</keyword>
<evidence type="ECO:0000256" key="9">
    <source>
        <dbReference type="ARBA" id="ARBA00022960"/>
    </source>
</evidence>
<evidence type="ECO:0000256" key="10">
    <source>
        <dbReference type="ARBA" id="ARBA00022984"/>
    </source>
</evidence>
<evidence type="ECO:0000256" key="7">
    <source>
        <dbReference type="ARBA" id="ARBA00022692"/>
    </source>
</evidence>
<keyword evidence="5 16" id="KW-0121">Carboxypeptidase</keyword>
<dbReference type="GO" id="GO:0005886">
    <property type="term" value="C:plasma membrane"/>
    <property type="evidence" value="ECO:0007669"/>
    <property type="project" value="UniProtKB-UniRule"/>
</dbReference>
<evidence type="ECO:0000259" key="18">
    <source>
        <dbReference type="Pfam" id="PF03717"/>
    </source>
</evidence>
<evidence type="ECO:0000256" key="2">
    <source>
        <dbReference type="ARBA" id="ARBA00022475"/>
    </source>
</evidence>
<keyword evidence="4 16" id="KW-0132">Cell division</keyword>
<dbReference type="eggNOG" id="COG0768">
    <property type="taxonomic scope" value="Bacteria"/>
</dbReference>
<comment type="function">
    <text evidence="16">Catalyzes cross-linking of the peptidoglycan cell wall at the division septum.</text>
</comment>
<keyword evidence="8 16" id="KW-0378">Hydrolase</keyword>
<evidence type="ECO:0000256" key="14">
    <source>
        <dbReference type="ARBA" id="ARBA00023306"/>
    </source>
</evidence>
<keyword evidence="9 16" id="KW-0133">Cell shape</keyword>
<dbReference type="InterPro" id="IPR036138">
    <property type="entry name" value="PBP_dimer_sf"/>
</dbReference>
<dbReference type="GO" id="GO:0000917">
    <property type="term" value="P:division septum assembly"/>
    <property type="evidence" value="ECO:0007669"/>
    <property type="project" value="UniProtKB-KW"/>
</dbReference>
<dbReference type="Pfam" id="PF00905">
    <property type="entry name" value="Transpeptidase"/>
    <property type="match status" value="1"/>
</dbReference>
<dbReference type="Pfam" id="PF03717">
    <property type="entry name" value="PBP_dimer"/>
    <property type="match status" value="1"/>
</dbReference>
<keyword evidence="2 16" id="KW-1003">Cell membrane</keyword>
<dbReference type="EMBL" id="ARXV01000004">
    <property type="protein sequence ID" value="KGD65476.1"/>
    <property type="molecule type" value="Genomic_DNA"/>
</dbReference>
<dbReference type="RefSeq" id="WP_035231579.1">
    <property type="nucleotide sequence ID" value="NZ_ARXV01000004.1"/>
</dbReference>
<evidence type="ECO:0000256" key="6">
    <source>
        <dbReference type="ARBA" id="ARBA00022670"/>
    </source>
</evidence>
<evidence type="ECO:0000256" key="13">
    <source>
        <dbReference type="ARBA" id="ARBA00023210"/>
    </source>
</evidence>
<evidence type="ECO:0000313" key="19">
    <source>
        <dbReference type="EMBL" id="KGD65476.1"/>
    </source>
</evidence>
<comment type="subcellular location">
    <subcellularLocation>
        <location evidence="1">Membrane</location>
    </subcellularLocation>
</comment>
<comment type="catalytic activity">
    <reaction evidence="16">
        <text>Preferential cleavage: (Ac)2-L-Lys-D-Ala-|-D-Ala. Also transpeptidation of peptidyl-alanyl moieties that are N-acyl substituents of D-alanine.</text>
        <dbReference type="EC" id="3.4.16.4"/>
    </reaction>
</comment>
<keyword evidence="20" id="KW-1185">Reference proteome</keyword>
<evidence type="ECO:0000256" key="1">
    <source>
        <dbReference type="ARBA" id="ARBA00004370"/>
    </source>
</evidence>
<dbReference type="GO" id="GO:0008955">
    <property type="term" value="F:peptidoglycan glycosyltransferase activity"/>
    <property type="evidence" value="ECO:0007669"/>
    <property type="project" value="InterPro"/>
</dbReference>
<dbReference type="Gene3D" id="3.90.1310.10">
    <property type="entry name" value="Penicillin-binding protein 2a (Domain 2)"/>
    <property type="match status" value="1"/>
</dbReference>
<dbReference type="InterPro" id="IPR037532">
    <property type="entry name" value="FtsI_transpept"/>
</dbReference>
<keyword evidence="3 16" id="KW-0997">Cell inner membrane</keyword>
<keyword evidence="11 16" id="KW-1133">Transmembrane helix</keyword>
<dbReference type="GO" id="GO:0043093">
    <property type="term" value="P:FtsZ-dependent cytokinesis"/>
    <property type="evidence" value="ECO:0007669"/>
    <property type="project" value="UniProtKB-UniRule"/>
</dbReference>
<organism evidence="19 20">
    <name type="scientific">Alcanivorax nanhaiticus</name>
    <dbReference type="NCBI Taxonomy" id="1177154"/>
    <lineage>
        <taxon>Bacteria</taxon>
        <taxon>Pseudomonadati</taxon>
        <taxon>Pseudomonadota</taxon>
        <taxon>Gammaproteobacteria</taxon>
        <taxon>Oceanospirillales</taxon>
        <taxon>Alcanivoracaceae</taxon>
        <taxon>Alcanivorax</taxon>
    </lineage>
</organism>
<keyword evidence="7 16" id="KW-0812">Transmembrane</keyword>
<dbReference type="GO" id="GO:0009252">
    <property type="term" value="P:peptidoglycan biosynthetic process"/>
    <property type="evidence" value="ECO:0007669"/>
    <property type="project" value="UniProtKB-UniRule"/>
</dbReference>
<evidence type="ECO:0000256" key="5">
    <source>
        <dbReference type="ARBA" id="ARBA00022645"/>
    </source>
</evidence>
<evidence type="ECO:0000256" key="15">
    <source>
        <dbReference type="ARBA" id="ARBA00023316"/>
    </source>
</evidence>
<reference evidence="19 20" key="1">
    <citation type="submission" date="2012-09" db="EMBL/GenBank/DDBJ databases">
        <title>Genome Sequence of alkane-degrading Bacterium Alcanivorax sp. 19-m-6.</title>
        <authorList>
            <person name="Lai Q."/>
            <person name="Shao Z."/>
        </authorList>
    </citation>
    <scope>NUCLEOTIDE SEQUENCE [LARGE SCALE GENOMIC DNA]</scope>
    <source>
        <strain evidence="19 20">19-m-6</strain>
    </source>
</reference>
<dbReference type="Gene3D" id="3.30.450.330">
    <property type="match status" value="1"/>
</dbReference>
<evidence type="ECO:0000256" key="8">
    <source>
        <dbReference type="ARBA" id="ARBA00022801"/>
    </source>
</evidence>